<name>A0A2M8C2F3_9BACT</name>
<dbReference type="AlphaFoldDB" id="A0A2M8C2F3"/>
<dbReference type="PANTHER" id="PTHR23076:SF97">
    <property type="entry name" value="ATP-DEPENDENT ZINC METALLOPROTEASE YME1L1"/>
    <property type="match status" value="1"/>
</dbReference>
<dbReference type="Gene3D" id="1.20.58.760">
    <property type="entry name" value="Peptidase M41"/>
    <property type="match status" value="1"/>
</dbReference>
<keyword evidence="2" id="KW-0132">Cell division</keyword>
<sequence length="115" mass="12738">LVFDELTIGASNDIQKASEIARKMVTEYGMGADGPVGLVPDLAESWLELQVNGRREISQETLAKVDVEVRQIVTDCYQKAKDIILAHRGKLDLVTVKLMEKETLTGEEFKALMSS</sequence>
<evidence type="ECO:0000313" key="2">
    <source>
        <dbReference type="EMBL" id="PJB50254.1"/>
    </source>
</evidence>
<dbReference type="GO" id="GO:0004176">
    <property type="term" value="F:ATP-dependent peptidase activity"/>
    <property type="evidence" value="ECO:0007669"/>
    <property type="project" value="InterPro"/>
</dbReference>
<dbReference type="InterPro" id="IPR000642">
    <property type="entry name" value="Peptidase_M41"/>
</dbReference>
<dbReference type="Proteomes" id="UP000228770">
    <property type="component" value="Unassembled WGS sequence"/>
</dbReference>
<dbReference type="Pfam" id="PF01434">
    <property type="entry name" value="Peptidase_M41"/>
    <property type="match status" value="1"/>
</dbReference>
<dbReference type="GO" id="GO:0006508">
    <property type="term" value="P:proteolysis"/>
    <property type="evidence" value="ECO:0007669"/>
    <property type="project" value="InterPro"/>
</dbReference>
<dbReference type="InterPro" id="IPR037219">
    <property type="entry name" value="Peptidase_M41-like"/>
</dbReference>
<protein>
    <submittedName>
        <fullName evidence="2">Cell division protein FtsH</fullName>
    </submittedName>
</protein>
<comment type="caution">
    <text evidence="2">The sequence shown here is derived from an EMBL/GenBank/DDBJ whole genome shotgun (WGS) entry which is preliminary data.</text>
</comment>
<accession>A0A2M8C2F3</accession>
<feature type="domain" description="Peptidase M41" evidence="1">
    <location>
        <begin position="1"/>
        <end position="112"/>
    </location>
</feature>
<evidence type="ECO:0000259" key="1">
    <source>
        <dbReference type="Pfam" id="PF01434"/>
    </source>
</evidence>
<dbReference type="PANTHER" id="PTHR23076">
    <property type="entry name" value="METALLOPROTEASE M41 FTSH"/>
    <property type="match status" value="1"/>
</dbReference>
<dbReference type="GO" id="GO:0051301">
    <property type="term" value="P:cell division"/>
    <property type="evidence" value="ECO:0007669"/>
    <property type="project" value="UniProtKB-KW"/>
</dbReference>
<dbReference type="SUPFAM" id="SSF140990">
    <property type="entry name" value="FtsH protease domain-like"/>
    <property type="match status" value="1"/>
</dbReference>
<dbReference type="GO" id="GO:0005524">
    <property type="term" value="F:ATP binding"/>
    <property type="evidence" value="ECO:0007669"/>
    <property type="project" value="InterPro"/>
</dbReference>
<dbReference type="EMBL" id="PFUA01000039">
    <property type="protein sequence ID" value="PJB50254.1"/>
    <property type="molecule type" value="Genomic_DNA"/>
</dbReference>
<evidence type="ECO:0000313" key="3">
    <source>
        <dbReference type="Proteomes" id="UP000228770"/>
    </source>
</evidence>
<feature type="non-terminal residue" evidence="2">
    <location>
        <position position="1"/>
    </location>
</feature>
<proteinExistence type="predicted"/>
<organism evidence="2 3">
    <name type="scientific">Candidatus Brennerbacteria bacterium CG_4_9_14_3_um_filter_43_9</name>
    <dbReference type="NCBI Taxonomy" id="1974522"/>
    <lineage>
        <taxon>Bacteria</taxon>
        <taxon>Candidatus Brenneribacteriota</taxon>
    </lineage>
</organism>
<gene>
    <name evidence="2" type="ORF">CO102_01720</name>
</gene>
<reference evidence="3" key="1">
    <citation type="submission" date="2017-09" db="EMBL/GenBank/DDBJ databases">
        <title>Depth-based differentiation of microbial function through sediment-hosted aquifers and enrichment of novel symbionts in the deep terrestrial subsurface.</title>
        <authorList>
            <person name="Probst A.J."/>
            <person name="Ladd B."/>
            <person name="Jarett J.K."/>
            <person name="Geller-Mcgrath D.E."/>
            <person name="Sieber C.M.K."/>
            <person name="Emerson J.B."/>
            <person name="Anantharaman K."/>
            <person name="Thomas B.C."/>
            <person name="Malmstrom R."/>
            <person name="Stieglmeier M."/>
            <person name="Klingl A."/>
            <person name="Woyke T."/>
            <person name="Ryan C.M."/>
            <person name="Banfield J.F."/>
        </authorList>
    </citation>
    <scope>NUCLEOTIDE SEQUENCE [LARGE SCALE GENOMIC DNA]</scope>
</reference>
<dbReference type="GO" id="GO:0004222">
    <property type="term" value="F:metalloendopeptidase activity"/>
    <property type="evidence" value="ECO:0007669"/>
    <property type="project" value="InterPro"/>
</dbReference>
<keyword evidence="2" id="KW-0131">Cell cycle</keyword>